<gene>
    <name evidence="1" type="ORF">G2W53_007992</name>
</gene>
<accession>A0A834X7P5</accession>
<keyword evidence="2" id="KW-1185">Reference proteome</keyword>
<proteinExistence type="predicted"/>
<comment type="caution">
    <text evidence="1">The sequence shown here is derived from an EMBL/GenBank/DDBJ whole genome shotgun (WGS) entry which is preliminary data.</text>
</comment>
<organism evidence="1 2">
    <name type="scientific">Senna tora</name>
    <dbReference type="NCBI Taxonomy" id="362788"/>
    <lineage>
        <taxon>Eukaryota</taxon>
        <taxon>Viridiplantae</taxon>
        <taxon>Streptophyta</taxon>
        <taxon>Embryophyta</taxon>
        <taxon>Tracheophyta</taxon>
        <taxon>Spermatophyta</taxon>
        <taxon>Magnoliopsida</taxon>
        <taxon>eudicotyledons</taxon>
        <taxon>Gunneridae</taxon>
        <taxon>Pentapetalae</taxon>
        <taxon>rosids</taxon>
        <taxon>fabids</taxon>
        <taxon>Fabales</taxon>
        <taxon>Fabaceae</taxon>
        <taxon>Caesalpinioideae</taxon>
        <taxon>Cassia clade</taxon>
        <taxon>Senna</taxon>
    </lineage>
</organism>
<dbReference type="EMBL" id="JAAIUW010000003">
    <property type="protein sequence ID" value="KAF7839510.1"/>
    <property type="molecule type" value="Genomic_DNA"/>
</dbReference>
<sequence>MSIEAALSTLMVCCSGLFERVLVLAAKLATSLATVSVAT</sequence>
<dbReference type="Proteomes" id="UP000634136">
    <property type="component" value="Unassembled WGS sequence"/>
</dbReference>
<dbReference type="AlphaFoldDB" id="A0A834X7P5"/>
<protein>
    <submittedName>
        <fullName evidence="1">Uncharacterized protein</fullName>
    </submittedName>
</protein>
<name>A0A834X7P5_9FABA</name>
<evidence type="ECO:0000313" key="2">
    <source>
        <dbReference type="Proteomes" id="UP000634136"/>
    </source>
</evidence>
<reference evidence="1" key="1">
    <citation type="submission" date="2020-09" db="EMBL/GenBank/DDBJ databases">
        <title>Genome-Enabled Discovery of Anthraquinone Biosynthesis in Senna tora.</title>
        <authorList>
            <person name="Kang S.-H."/>
            <person name="Pandey R.P."/>
            <person name="Lee C.-M."/>
            <person name="Sim J.-S."/>
            <person name="Jeong J.-T."/>
            <person name="Choi B.-S."/>
            <person name="Jung M."/>
            <person name="Ginzburg D."/>
            <person name="Zhao K."/>
            <person name="Won S.Y."/>
            <person name="Oh T.-J."/>
            <person name="Yu Y."/>
            <person name="Kim N.-H."/>
            <person name="Lee O.R."/>
            <person name="Lee T.-H."/>
            <person name="Bashyal P."/>
            <person name="Kim T.-S."/>
            <person name="Lee W.-H."/>
            <person name="Kawkins C."/>
            <person name="Kim C.-K."/>
            <person name="Kim J.S."/>
            <person name="Ahn B.O."/>
            <person name="Rhee S.Y."/>
            <person name="Sohng J.K."/>
        </authorList>
    </citation>
    <scope>NUCLEOTIDE SEQUENCE</scope>
    <source>
        <tissue evidence="1">Leaf</tissue>
    </source>
</reference>
<evidence type="ECO:0000313" key="1">
    <source>
        <dbReference type="EMBL" id="KAF7839510.1"/>
    </source>
</evidence>